<protein>
    <submittedName>
        <fullName evidence="2">Uncharacterized protein</fullName>
    </submittedName>
</protein>
<proteinExistence type="predicted"/>
<dbReference type="InterPro" id="IPR002110">
    <property type="entry name" value="Ankyrin_rpt"/>
</dbReference>
<dbReference type="Gene3D" id="1.25.40.20">
    <property type="entry name" value="Ankyrin repeat-containing domain"/>
    <property type="match status" value="1"/>
</dbReference>
<dbReference type="SUPFAM" id="SSF48403">
    <property type="entry name" value="Ankyrin repeat"/>
    <property type="match status" value="1"/>
</dbReference>
<feature type="repeat" description="ANK" evidence="1">
    <location>
        <begin position="58"/>
        <end position="87"/>
    </location>
</feature>
<feature type="non-terminal residue" evidence="2">
    <location>
        <position position="87"/>
    </location>
</feature>
<dbReference type="Proteomes" id="UP000027222">
    <property type="component" value="Unassembled WGS sequence"/>
</dbReference>
<reference evidence="3" key="1">
    <citation type="journal article" date="2014" name="Proc. Natl. Acad. Sci. U.S.A.">
        <title>Extensive sampling of basidiomycete genomes demonstrates inadequacy of the white-rot/brown-rot paradigm for wood decay fungi.</title>
        <authorList>
            <person name="Riley R."/>
            <person name="Salamov A.A."/>
            <person name="Brown D.W."/>
            <person name="Nagy L.G."/>
            <person name="Floudas D."/>
            <person name="Held B.W."/>
            <person name="Levasseur A."/>
            <person name="Lombard V."/>
            <person name="Morin E."/>
            <person name="Otillar R."/>
            <person name="Lindquist E.A."/>
            <person name="Sun H."/>
            <person name="LaButti K.M."/>
            <person name="Schmutz J."/>
            <person name="Jabbour D."/>
            <person name="Luo H."/>
            <person name="Baker S.E."/>
            <person name="Pisabarro A.G."/>
            <person name="Walton J.D."/>
            <person name="Blanchette R.A."/>
            <person name="Henrissat B."/>
            <person name="Martin F."/>
            <person name="Cullen D."/>
            <person name="Hibbett D.S."/>
            <person name="Grigoriev I.V."/>
        </authorList>
    </citation>
    <scope>NUCLEOTIDE SEQUENCE [LARGE SCALE GENOMIC DNA]</scope>
    <source>
        <strain evidence="3">CBS 339.88</strain>
    </source>
</reference>
<sequence>MYDIDREIPWCRGPQIFPIDRTRFPSPLYYASLAGFHHVLEHLVLDADVDAQGGIYGNALQAASSGGHETIVRLLLENGADVNVWGG</sequence>
<keyword evidence="1" id="KW-0040">ANK repeat</keyword>
<evidence type="ECO:0000313" key="2">
    <source>
        <dbReference type="EMBL" id="KDR83296.1"/>
    </source>
</evidence>
<dbReference type="AlphaFoldDB" id="A0A067TJE9"/>
<dbReference type="EMBL" id="KL142369">
    <property type="protein sequence ID" value="KDR83296.1"/>
    <property type="molecule type" value="Genomic_DNA"/>
</dbReference>
<dbReference type="Pfam" id="PF12796">
    <property type="entry name" value="Ank_2"/>
    <property type="match status" value="1"/>
</dbReference>
<name>A0A067TJE9_GALM3</name>
<organism evidence="2 3">
    <name type="scientific">Galerina marginata (strain CBS 339.88)</name>
    <dbReference type="NCBI Taxonomy" id="685588"/>
    <lineage>
        <taxon>Eukaryota</taxon>
        <taxon>Fungi</taxon>
        <taxon>Dikarya</taxon>
        <taxon>Basidiomycota</taxon>
        <taxon>Agaricomycotina</taxon>
        <taxon>Agaricomycetes</taxon>
        <taxon>Agaricomycetidae</taxon>
        <taxon>Agaricales</taxon>
        <taxon>Agaricineae</taxon>
        <taxon>Strophariaceae</taxon>
        <taxon>Galerina</taxon>
    </lineage>
</organism>
<keyword evidence="3" id="KW-1185">Reference proteome</keyword>
<dbReference type="STRING" id="685588.A0A067TJE9"/>
<evidence type="ECO:0000313" key="3">
    <source>
        <dbReference type="Proteomes" id="UP000027222"/>
    </source>
</evidence>
<dbReference type="HOGENOM" id="CLU_2489350_0_0_1"/>
<dbReference type="SMART" id="SM00248">
    <property type="entry name" value="ANK"/>
    <property type="match status" value="2"/>
</dbReference>
<dbReference type="InterPro" id="IPR036770">
    <property type="entry name" value="Ankyrin_rpt-contain_sf"/>
</dbReference>
<evidence type="ECO:0000256" key="1">
    <source>
        <dbReference type="PROSITE-ProRule" id="PRU00023"/>
    </source>
</evidence>
<gene>
    <name evidence="2" type="ORF">GALMADRAFT_58158</name>
</gene>
<dbReference type="PROSITE" id="PS50088">
    <property type="entry name" value="ANK_REPEAT"/>
    <property type="match status" value="1"/>
</dbReference>
<accession>A0A067TJE9</accession>
<dbReference type="OrthoDB" id="194358at2759"/>
<dbReference type="PROSITE" id="PS50297">
    <property type="entry name" value="ANK_REP_REGION"/>
    <property type="match status" value="1"/>
</dbReference>